<dbReference type="RefSeq" id="WP_067529118.1">
    <property type="nucleotide sequence ID" value="NZ_JABELX010000028.1"/>
</dbReference>
<keyword evidence="1" id="KW-0472">Membrane</keyword>
<protein>
    <submittedName>
        <fullName evidence="2">Uncharacterized protein</fullName>
    </submittedName>
</protein>
<dbReference type="AlphaFoldDB" id="A0A849CAC7"/>
<feature type="transmembrane region" description="Helical" evidence="1">
    <location>
        <begin position="70"/>
        <end position="94"/>
    </location>
</feature>
<dbReference type="EMBL" id="JABELX010000028">
    <property type="protein sequence ID" value="NNH75793.1"/>
    <property type="molecule type" value="Genomic_DNA"/>
</dbReference>
<sequence length="134" mass="13995">MNTSTVSPKTLHWPLILGLGTLALIRPLSRIIENRANADLSPQLPIAMTLGITVVWIAAVAYARVRQPVLTLICAGLTYGVLAIVLSAIGSLVMSGRLEGPLATPIAIAPVLLVNAIWGLFAGVIALVIARARG</sequence>
<reference evidence="2 3" key="1">
    <citation type="submission" date="2020-05" db="EMBL/GenBank/DDBJ databases">
        <title>MicrobeNet Type strains.</title>
        <authorList>
            <person name="Nicholson A.C."/>
        </authorList>
    </citation>
    <scope>NUCLEOTIDE SEQUENCE [LARGE SCALE GENOMIC DNA]</scope>
    <source>
        <strain evidence="2 3">JCM 3224</strain>
    </source>
</reference>
<feature type="transmembrane region" description="Helical" evidence="1">
    <location>
        <begin position="44"/>
        <end position="63"/>
    </location>
</feature>
<comment type="caution">
    <text evidence="2">The sequence shown here is derived from an EMBL/GenBank/DDBJ whole genome shotgun (WGS) entry which is preliminary data.</text>
</comment>
<accession>A0A849CAC7</accession>
<proteinExistence type="predicted"/>
<name>A0A849CAC7_9NOCA</name>
<evidence type="ECO:0000313" key="2">
    <source>
        <dbReference type="EMBL" id="NNH75793.1"/>
    </source>
</evidence>
<keyword evidence="1" id="KW-0812">Transmembrane</keyword>
<evidence type="ECO:0000256" key="1">
    <source>
        <dbReference type="SAM" id="Phobius"/>
    </source>
</evidence>
<feature type="transmembrane region" description="Helical" evidence="1">
    <location>
        <begin position="106"/>
        <end position="130"/>
    </location>
</feature>
<dbReference type="Proteomes" id="UP000586827">
    <property type="component" value="Unassembled WGS sequence"/>
</dbReference>
<organism evidence="2 3">
    <name type="scientific">Nocardia uniformis</name>
    <dbReference type="NCBI Taxonomy" id="53432"/>
    <lineage>
        <taxon>Bacteria</taxon>
        <taxon>Bacillati</taxon>
        <taxon>Actinomycetota</taxon>
        <taxon>Actinomycetes</taxon>
        <taxon>Mycobacteriales</taxon>
        <taxon>Nocardiaceae</taxon>
        <taxon>Nocardia</taxon>
    </lineage>
</organism>
<gene>
    <name evidence="2" type="ORF">HLB23_39090</name>
</gene>
<keyword evidence="1" id="KW-1133">Transmembrane helix</keyword>
<keyword evidence="3" id="KW-1185">Reference proteome</keyword>
<feature type="transmembrane region" description="Helical" evidence="1">
    <location>
        <begin position="12"/>
        <end position="32"/>
    </location>
</feature>
<evidence type="ECO:0000313" key="3">
    <source>
        <dbReference type="Proteomes" id="UP000586827"/>
    </source>
</evidence>